<dbReference type="SUPFAM" id="SSF143744">
    <property type="entry name" value="GlcG-like"/>
    <property type="match status" value="1"/>
</dbReference>
<evidence type="ECO:0000313" key="2">
    <source>
        <dbReference type="EMBL" id="CPR18108.1"/>
    </source>
</evidence>
<dbReference type="OrthoDB" id="9815315at2"/>
<dbReference type="InterPro" id="IPR038084">
    <property type="entry name" value="PduO/GlcC-like_sf"/>
</dbReference>
<dbReference type="PIRSF" id="PIRSF008757">
    <property type="entry name" value="UCP008757"/>
    <property type="match status" value="1"/>
</dbReference>
<dbReference type="AlphaFoldDB" id="A0A0G4JY04"/>
<dbReference type="PANTHER" id="PTHR28255:SF1">
    <property type="entry name" value="UPF0303 PROTEIN YBR137W"/>
    <property type="match status" value="1"/>
</dbReference>
<dbReference type="RefSeq" id="WP_048637984.1">
    <property type="nucleotide sequence ID" value="NZ_CGIG01000001.1"/>
</dbReference>
<protein>
    <recommendedName>
        <fullName evidence="1">UPF0303 protein BN1221_03027</fullName>
    </recommendedName>
</protein>
<sequence>MNVQQQFELCQQQQKLIVLPAFNRELAWSLGEAIKNQAQRQSLSLAIDITVNHQTWFSYAMPGSTAENVDWLRRKRNVVDLLEMSSYAANLMLQTRQTTLSARYGVNERDYAAFGGGFPLQVKNGGIIGSVAVSGAPHRDDHDFLVGVLARFAGLDPQTVQSLLSSGVV</sequence>
<dbReference type="EMBL" id="CGIG01000001">
    <property type="protein sequence ID" value="CPR18108.1"/>
    <property type="molecule type" value="Genomic_DNA"/>
</dbReference>
<evidence type="ECO:0000313" key="3">
    <source>
        <dbReference type="Proteomes" id="UP000044377"/>
    </source>
</evidence>
<evidence type="ECO:0000256" key="1">
    <source>
        <dbReference type="HAMAP-Rule" id="MF_00761"/>
    </source>
</evidence>
<dbReference type="PANTHER" id="PTHR28255">
    <property type="match status" value="1"/>
</dbReference>
<reference evidence="3" key="1">
    <citation type="submission" date="2015-01" db="EMBL/GenBank/DDBJ databases">
        <authorList>
            <person name="Paterson Steve"/>
        </authorList>
    </citation>
    <scope>NUCLEOTIDE SEQUENCE [LARGE SCALE GENOMIC DNA]</scope>
    <source>
        <strain evidence="3">OBR1</strain>
    </source>
</reference>
<accession>A0A0G4JY04</accession>
<comment type="similarity">
    <text evidence="1">Belongs to the UPF0303 family.</text>
</comment>
<gene>
    <name evidence="2" type="ORF">BN1221_03027</name>
</gene>
<dbReference type="Pfam" id="PF03928">
    <property type="entry name" value="HbpS-like"/>
    <property type="match status" value="1"/>
</dbReference>
<dbReference type="InterPro" id="IPR005624">
    <property type="entry name" value="PduO/GlcC-like"/>
</dbReference>
<keyword evidence="3" id="KW-1185">Reference proteome</keyword>
<dbReference type="Gene3D" id="3.30.450.150">
    <property type="entry name" value="Haem-degrading domain"/>
    <property type="match status" value="1"/>
</dbReference>
<dbReference type="InterPro" id="IPR010371">
    <property type="entry name" value="YBR137W-like"/>
</dbReference>
<dbReference type="NCBIfam" id="NF002696">
    <property type="entry name" value="PRK02487.1-5"/>
    <property type="match status" value="1"/>
</dbReference>
<proteinExistence type="inferred from homology"/>
<name>A0A0G4JY04_9GAMM</name>
<dbReference type="HAMAP" id="MF_00761">
    <property type="entry name" value="UPF0303"/>
    <property type="match status" value="1"/>
</dbReference>
<dbReference type="Proteomes" id="UP000044377">
    <property type="component" value="Unassembled WGS sequence"/>
</dbReference>
<organism evidence="2 3">
    <name type="scientific">Brenneria goodwinii</name>
    <dbReference type="NCBI Taxonomy" id="1109412"/>
    <lineage>
        <taxon>Bacteria</taxon>
        <taxon>Pseudomonadati</taxon>
        <taxon>Pseudomonadota</taxon>
        <taxon>Gammaproteobacteria</taxon>
        <taxon>Enterobacterales</taxon>
        <taxon>Pectobacteriaceae</taxon>
        <taxon>Brenneria</taxon>
    </lineage>
</organism>